<keyword evidence="5" id="KW-0378">Hydrolase</keyword>
<evidence type="ECO:0000256" key="4">
    <source>
        <dbReference type="ARBA" id="ARBA00022759"/>
    </source>
</evidence>
<keyword evidence="1" id="KW-0808">Transferase</keyword>
<feature type="domain" description="Reverse transcriptase RNase H-like" evidence="7">
    <location>
        <begin position="27"/>
        <end position="72"/>
    </location>
</feature>
<evidence type="ECO:0000256" key="5">
    <source>
        <dbReference type="ARBA" id="ARBA00022801"/>
    </source>
</evidence>
<dbReference type="Pfam" id="PF17917">
    <property type="entry name" value="RT_RNaseH"/>
    <property type="match status" value="1"/>
</dbReference>
<reference evidence="8" key="1">
    <citation type="submission" date="2020-08" db="EMBL/GenBank/DDBJ databases">
        <title>Multicomponent nature underlies the extraordinary mechanical properties of spider dragline silk.</title>
        <authorList>
            <person name="Kono N."/>
            <person name="Nakamura H."/>
            <person name="Mori M."/>
            <person name="Yoshida Y."/>
            <person name="Ohtoshi R."/>
            <person name="Malay A.D."/>
            <person name="Moran D.A.P."/>
            <person name="Tomita M."/>
            <person name="Numata K."/>
            <person name="Arakawa K."/>
        </authorList>
    </citation>
    <scope>NUCLEOTIDE SEQUENCE</scope>
</reference>
<dbReference type="EMBL" id="BMAU01021389">
    <property type="protein sequence ID" value="GFY29772.1"/>
    <property type="molecule type" value="Genomic_DNA"/>
</dbReference>
<dbReference type="Proteomes" id="UP000887159">
    <property type="component" value="Unassembled WGS sequence"/>
</dbReference>
<dbReference type="InterPro" id="IPR043502">
    <property type="entry name" value="DNA/RNA_pol_sf"/>
</dbReference>
<evidence type="ECO:0000256" key="3">
    <source>
        <dbReference type="ARBA" id="ARBA00022722"/>
    </source>
</evidence>
<evidence type="ECO:0000256" key="1">
    <source>
        <dbReference type="ARBA" id="ARBA00022679"/>
    </source>
</evidence>
<evidence type="ECO:0000256" key="2">
    <source>
        <dbReference type="ARBA" id="ARBA00022695"/>
    </source>
</evidence>
<gene>
    <name evidence="8" type="primary">X975_17282</name>
    <name evidence="8" type="ORF">TNCV_1813491</name>
</gene>
<dbReference type="PANTHER" id="PTHR37984:SF5">
    <property type="entry name" value="PROTEIN NYNRIN-LIKE"/>
    <property type="match status" value="1"/>
</dbReference>
<dbReference type="InterPro" id="IPR050951">
    <property type="entry name" value="Retrovirus_Pol_polyprotein"/>
</dbReference>
<dbReference type="InterPro" id="IPR041373">
    <property type="entry name" value="RT_RNaseH"/>
</dbReference>
<dbReference type="InterPro" id="IPR036397">
    <property type="entry name" value="RNaseH_sf"/>
</dbReference>
<comment type="caution">
    <text evidence="8">The sequence shown here is derived from an EMBL/GenBank/DDBJ whole genome shotgun (WGS) entry which is preliminary data.</text>
</comment>
<dbReference type="AlphaFoldDB" id="A0A8X6W854"/>
<dbReference type="GO" id="GO:0003676">
    <property type="term" value="F:nucleic acid binding"/>
    <property type="evidence" value="ECO:0007669"/>
    <property type="project" value="InterPro"/>
</dbReference>
<evidence type="ECO:0000256" key="6">
    <source>
        <dbReference type="ARBA" id="ARBA00022918"/>
    </source>
</evidence>
<dbReference type="Gene3D" id="3.30.420.10">
    <property type="entry name" value="Ribonuclease H-like superfamily/Ribonuclease H"/>
    <property type="match status" value="1"/>
</dbReference>
<accession>A0A8X6W854</accession>
<dbReference type="SUPFAM" id="SSF56672">
    <property type="entry name" value="DNA/RNA polymerases"/>
    <property type="match status" value="1"/>
</dbReference>
<proteinExistence type="predicted"/>
<dbReference type="GO" id="GO:0042575">
    <property type="term" value="C:DNA polymerase complex"/>
    <property type="evidence" value="ECO:0007669"/>
    <property type="project" value="UniProtKB-ARBA"/>
</dbReference>
<protein>
    <submittedName>
        <fullName evidence="8">Retrovirus-related Pol polyprotein from transposon 17.6</fullName>
    </submittedName>
</protein>
<dbReference type="PANTHER" id="PTHR37984">
    <property type="entry name" value="PROTEIN CBG26694"/>
    <property type="match status" value="1"/>
</dbReference>
<dbReference type="GO" id="GO:0016787">
    <property type="term" value="F:hydrolase activity"/>
    <property type="evidence" value="ECO:0007669"/>
    <property type="project" value="UniProtKB-KW"/>
</dbReference>
<evidence type="ECO:0000313" key="9">
    <source>
        <dbReference type="Proteomes" id="UP000887159"/>
    </source>
</evidence>
<sequence>MHSRLEPSKSGTKLYCYCTRMFGGDMALNKFKTLFGSLPVKVITDHTALTKLTNGKNLSSRMIRWALMLSDFNIEWEHRPGVQNVVADVLSSNPVGNMNGSQISSAALRALALNSREKLIREQREDPELGHIYRYLENPDGGSANATVCEGHRLDIKHMETATYRPQVNLTERVNRNLVQMIVCFVEENHENWDRFLHEFAFALRTSVNETTNKTPAELFLGRKIITPFSKLTL</sequence>
<keyword evidence="4" id="KW-0255">Endonuclease</keyword>
<dbReference type="GO" id="GO:0003964">
    <property type="term" value="F:RNA-directed DNA polymerase activity"/>
    <property type="evidence" value="ECO:0007669"/>
    <property type="project" value="UniProtKB-KW"/>
</dbReference>
<name>A0A8X6W854_TRICX</name>
<keyword evidence="2" id="KW-0548">Nucleotidyltransferase</keyword>
<dbReference type="InterPro" id="IPR012337">
    <property type="entry name" value="RNaseH-like_sf"/>
</dbReference>
<dbReference type="SUPFAM" id="SSF53098">
    <property type="entry name" value="Ribonuclease H-like"/>
    <property type="match status" value="1"/>
</dbReference>
<keyword evidence="9" id="KW-1185">Reference proteome</keyword>
<keyword evidence="3" id="KW-0540">Nuclease</keyword>
<evidence type="ECO:0000313" key="8">
    <source>
        <dbReference type="EMBL" id="GFY29772.1"/>
    </source>
</evidence>
<evidence type="ECO:0000259" key="7">
    <source>
        <dbReference type="Pfam" id="PF17917"/>
    </source>
</evidence>
<keyword evidence="6" id="KW-0695">RNA-directed DNA polymerase</keyword>
<organism evidence="8 9">
    <name type="scientific">Trichonephila clavipes</name>
    <name type="common">Golden silk orbweaver</name>
    <name type="synonym">Nephila clavipes</name>
    <dbReference type="NCBI Taxonomy" id="2585209"/>
    <lineage>
        <taxon>Eukaryota</taxon>
        <taxon>Metazoa</taxon>
        <taxon>Ecdysozoa</taxon>
        <taxon>Arthropoda</taxon>
        <taxon>Chelicerata</taxon>
        <taxon>Arachnida</taxon>
        <taxon>Araneae</taxon>
        <taxon>Araneomorphae</taxon>
        <taxon>Entelegynae</taxon>
        <taxon>Araneoidea</taxon>
        <taxon>Nephilidae</taxon>
        <taxon>Trichonephila</taxon>
    </lineage>
</organism>
<dbReference type="GO" id="GO:0004519">
    <property type="term" value="F:endonuclease activity"/>
    <property type="evidence" value="ECO:0007669"/>
    <property type="project" value="UniProtKB-KW"/>
</dbReference>